<keyword evidence="1" id="KW-0808">Transferase</keyword>
<dbReference type="GO" id="GO:0032259">
    <property type="term" value="P:methylation"/>
    <property type="evidence" value="ECO:0007669"/>
    <property type="project" value="UniProtKB-KW"/>
</dbReference>
<protein>
    <submittedName>
        <fullName evidence="1">SAM-dependent methyltransferase</fullName>
    </submittedName>
</protein>
<proteinExistence type="predicted"/>
<name>A0A2D0AAM8_9HYPH</name>
<reference evidence="1 2" key="1">
    <citation type="submission" date="2017-03" db="EMBL/GenBank/DDBJ databases">
        <title>Genome of strain Rhizobium sp. CNPSo 668.</title>
        <authorList>
            <person name="Ribeiro R."/>
        </authorList>
    </citation>
    <scope>NUCLEOTIDE SEQUENCE [LARGE SCALE GENOMIC DNA]</scope>
    <source>
        <strain evidence="1 2">CNPSo 668</strain>
    </source>
</reference>
<dbReference type="EMBL" id="MXPU01000003">
    <property type="protein sequence ID" value="OWO95945.1"/>
    <property type="molecule type" value="Genomic_DNA"/>
</dbReference>
<dbReference type="Gene3D" id="3.40.50.150">
    <property type="entry name" value="Vaccinia Virus protein VP39"/>
    <property type="match status" value="1"/>
</dbReference>
<dbReference type="Pfam" id="PF13489">
    <property type="entry name" value="Methyltransf_23"/>
    <property type="match status" value="1"/>
</dbReference>
<keyword evidence="1" id="KW-0489">Methyltransferase</keyword>
<gene>
    <name evidence="1" type="ORF">B5E41_04560</name>
</gene>
<organism evidence="1 2">
    <name type="scientific">Rhizobium esperanzae</name>
    <dbReference type="NCBI Taxonomy" id="1967781"/>
    <lineage>
        <taxon>Bacteria</taxon>
        <taxon>Pseudomonadati</taxon>
        <taxon>Pseudomonadota</taxon>
        <taxon>Alphaproteobacteria</taxon>
        <taxon>Hyphomicrobiales</taxon>
        <taxon>Rhizobiaceae</taxon>
        <taxon>Rhizobium/Agrobacterium group</taxon>
        <taxon>Rhizobium</taxon>
    </lineage>
</organism>
<evidence type="ECO:0000313" key="1">
    <source>
        <dbReference type="EMBL" id="OWO95945.1"/>
    </source>
</evidence>
<dbReference type="GO" id="GO:0008168">
    <property type="term" value="F:methyltransferase activity"/>
    <property type="evidence" value="ECO:0007669"/>
    <property type="project" value="UniProtKB-KW"/>
</dbReference>
<dbReference type="RefSeq" id="WP_088391438.1">
    <property type="nucleotide sequence ID" value="NZ_MXPU01000003.1"/>
</dbReference>
<evidence type="ECO:0000313" key="2">
    <source>
        <dbReference type="Proteomes" id="UP000197269"/>
    </source>
</evidence>
<dbReference type="InterPro" id="IPR029063">
    <property type="entry name" value="SAM-dependent_MTases_sf"/>
</dbReference>
<dbReference type="AlphaFoldDB" id="A0A2D0AAM8"/>
<sequence>MAEESQKNIGTWYIDPDAEDRMADGHAPIWRHLIDLMLERDLSDKSVLDFGCNQGGLLRHLYAIRPFRKALGIDIAETSIAKAETLKGNLPIQHQVGGRLEGWSDEFDLAVSHEVIYLVPDIDTHAADIRQALKPGGVYYAVTGCHTDNPLWPRWRELVANRTNTVVQDRSITDYGLAFEKAGFDVSARKLEYEGFIPFVADGWTPDFADALDYYTQTKIVFRLVKR</sequence>
<dbReference type="CDD" id="cd02440">
    <property type="entry name" value="AdoMet_MTases"/>
    <property type="match status" value="1"/>
</dbReference>
<accession>A0A2D0AAM8</accession>
<comment type="caution">
    <text evidence="1">The sequence shown here is derived from an EMBL/GenBank/DDBJ whole genome shotgun (WGS) entry which is preliminary data.</text>
</comment>
<dbReference type="SUPFAM" id="SSF53335">
    <property type="entry name" value="S-adenosyl-L-methionine-dependent methyltransferases"/>
    <property type="match status" value="1"/>
</dbReference>
<dbReference type="Proteomes" id="UP000197269">
    <property type="component" value="Unassembled WGS sequence"/>
</dbReference>